<keyword evidence="2" id="KW-1185">Reference proteome</keyword>
<dbReference type="Proteomes" id="UP000828941">
    <property type="component" value="Chromosome 13"/>
</dbReference>
<accession>A0ACB9KW44</accession>
<protein>
    <submittedName>
        <fullName evidence="1">Uncharacterized protein</fullName>
    </submittedName>
</protein>
<evidence type="ECO:0000313" key="2">
    <source>
        <dbReference type="Proteomes" id="UP000828941"/>
    </source>
</evidence>
<evidence type="ECO:0000313" key="1">
    <source>
        <dbReference type="EMBL" id="KAI4301312.1"/>
    </source>
</evidence>
<organism evidence="1 2">
    <name type="scientific">Bauhinia variegata</name>
    <name type="common">Purple orchid tree</name>
    <name type="synonym">Phanera variegata</name>
    <dbReference type="NCBI Taxonomy" id="167791"/>
    <lineage>
        <taxon>Eukaryota</taxon>
        <taxon>Viridiplantae</taxon>
        <taxon>Streptophyta</taxon>
        <taxon>Embryophyta</taxon>
        <taxon>Tracheophyta</taxon>
        <taxon>Spermatophyta</taxon>
        <taxon>Magnoliopsida</taxon>
        <taxon>eudicotyledons</taxon>
        <taxon>Gunneridae</taxon>
        <taxon>Pentapetalae</taxon>
        <taxon>rosids</taxon>
        <taxon>fabids</taxon>
        <taxon>Fabales</taxon>
        <taxon>Fabaceae</taxon>
        <taxon>Cercidoideae</taxon>
        <taxon>Cercideae</taxon>
        <taxon>Bauhiniinae</taxon>
        <taxon>Bauhinia</taxon>
    </lineage>
</organism>
<name>A0ACB9KW44_BAUVA</name>
<reference evidence="1 2" key="1">
    <citation type="journal article" date="2022" name="DNA Res.">
        <title>Chromosomal-level genome assembly of the orchid tree Bauhinia variegata (Leguminosae; Cercidoideae) supports the allotetraploid origin hypothesis of Bauhinia.</title>
        <authorList>
            <person name="Zhong Y."/>
            <person name="Chen Y."/>
            <person name="Zheng D."/>
            <person name="Pang J."/>
            <person name="Liu Y."/>
            <person name="Luo S."/>
            <person name="Meng S."/>
            <person name="Qian L."/>
            <person name="Wei D."/>
            <person name="Dai S."/>
            <person name="Zhou R."/>
        </authorList>
    </citation>
    <scope>NUCLEOTIDE SEQUENCE [LARGE SCALE GENOMIC DNA]</scope>
    <source>
        <strain evidence="1">BV-YZ2020</strain>
    </source>
</reference>
<proteinExistence type="predicted"/>
<sequence>MKKGKGKNNGLLPNSLRIISSCLKTVSTNASNVASTVRSAGASVAASISSASEDHKDQITWAGFDRLELDRSTFKNVLLLGYLNGFQVIDVEDASGFSELVSKRDGPVSFLQMQPSPVLSDGKEGFRKSHPLLLVVAGDDTGSISQNRTHLGGSGRDGNMETQSGNCINSPTAVRFYSLKSHSYVHVLRFRSTVCMIRCSPRIVAVGLATQIYCFDALTLENKFSVLTYPVPQLAGQGTIGVNVGYGPMAVGPRWLAYASNNPLPSNTVRLSPQNLSPSSGVSPSTSPSSGNLVARYAMESSKHLAAGIIKYCQEMLPDGSSSPIQSNSGWKVGRATGIDVDNTGMVVVKDFVSKAIVSQFKAHTSPISALCFDPSGTLLVTASVYGNNINIFRIMPSCTSKGSGVPGYDWSTSHVHLYKLHRGITSAIIQDICFSQFSQWIAIVSSKGTCHIFVLSPFGGDTGFRVINYQGEEPSLLPVLSLPWWSTSSSITDQQSLPPPAPIVLSVVSRIKYSSFGWLNTVHNSTAHATGKVFVPSGAIAAVFHNSLSHSQQHANSKRKSLEHLLVYTPSGHVVQHELVPSVGPEPGDGGTRTQSASLLHMQEDEFRVKVEPIQWWDVCRRSECSERGDACSNNFERQDGFEIVPDKTFSGDGCGLDFLDVNDSVGEKKISKCSTGKPQERSHWYLSNAEVQVNFGRVPIWQKSRICFYTLGCANSSPNTGGESEVEKVSAIEVEIKRKELLPVFDHFHSTRPSWNERCIASERYLNPTLSLQAEDKATPEVTVICHSKPASLSSTESSDGGSSRRIENLLDLDHVASSCQMLGDFYLERMGAINVDPSLHNQILLDSSSFPTENLNDVDSHANHCVTGCPSLQGGKVTSVQRDITQGAEVSEDLVPILDQHASDRKKLVEVPSMMHNAVVGRSFQDGHCKTQERHGGDALTEVATDDVDSGSSHHEREQAEEDGDNDEMLGGMFAFSEEG</sequence>
<dbReference type="EMBL" id="CM039438">
    <property type="protein sequence ID" value="KAI4301312.1"/>
    <property type="molecule type" value="Genomic_DNA"/>
</dbReference>
<comment type="caution">
    <text evidence="1">The sequence shown here is derived from an EMBL/GenBank/DDBJ whole genome shotgun (WGS) entry which is preliminary data.</text>
</comment>
<gene>
    <name evidence="1" type="ORF">L6164_034602</name>
</gene>